<dbReference type="EnsemblMetazoa" id="CJA38760.1">
    <property type="protein sequence ID" value="CJA38760.1"/>
    <property type="gene ID" value="WBGene00214607"/>
</dbReference>
<evidence type="ECO:0000256" key="1">
    <source>
        <dbReference type="SAM" id="SignalP"/>
    </source>
</evidence>
<proteinExistence type="predicted"/>
<evidence type="ECO:0000313" key="4">
    <source>
        <dbReference type="Proteomes" id="UP000005237"/>
    </source>
</evidence>
<accession>A0A8R1ILJ9</accession>
<reference evidence="3" key="2">
    <citation type="submission" date="2022-06" db="UniProtKB">
        <authorList>
            <consortium name="EnsemblMetazoa"/>
        </authorList>
    </citation>
    <scope>IDENTIFICATION</scope>
    <source>
        <strain evidence="3">DF5081</strain>
    </source>
</reference>
<dbReference type="InterPro" id="IPR019819">
    <property type="entry name" value="Carboxylesterase_B_CS"/>
</dbReference>
<keyword evidence="1" id="KW-0732">Signal</keyword>
<feature type="domain" description="Carboxylesterase type B" evidence="2">
    <location>
        <begin position="22"/>
        <end position="170"/>
    </location>
</feature>
<evidence type="ECO:0000313" key="3">
    <source>
        <dbReference type="EnsemblMetazoa" id="CJA38760.1"/>
    </source>
</evidence>
<feature type="chain" id="PRO_5035921000" evidence="1">
    <location>
        <begin position="20"/>
        <end position="170"/>
    </location>
</feature>
<dbReference type="AlphaFoldDB" id="A0A8R1ILJ9"/>
<dbReference type="Gene3D" id="3.40.50.1820">
    <property type="entry name" value="alpha/beta hydrolase"/>
    <property type="match status" value="1"/>
</dbReference>
<dbReference type="PANTHER" id="PTHR11559">
    <property type="entry name" value="CARBOXYLESTERASE"/>
    <property type="match status" value="1"/>
</dbReference>
<protein>
    <submittedName>
        <fullName evidence="3">COesterase domain-containing protein</fullName>
    </submittedName>
</protein>
<dbReference type="InterPro" id="IPR029058">
    <property type="entry name" value="AB_hydrolase_fold"/>
</dbReference>
<sequence>MCSTRLLLGVFALLAPVFCSVKPQVTTPYGPIVGFEHTSTESGSKYHVFLGIRYGNPPDHIYRFHKPEPVEKWPHINHDATHFRASCIPSLRSELEEHVNYSEDCLFLNIVTPSDARQKKLPVLVFIHGGGFQFGDSSMLGYSKAADNFVSQDIIFVSVQYRLGPLGFFT</sequence>
<keyword evidence="4" id="KW-1185">Reference proteome</keyword>
<dbReference type="SUPFAM" id="SSF53474">
    <property type="entry name" value="alpha/beta-Hydrolases"/>
    <property type="match status" value="1"/>
</dbReference>
<organism evidence="3 4">
    <name type="scientific">Caenorhabditis japonica</name>
    <dbReference type="NCBI Taxonomy" id="281687"/>
    <lineage>
        <taxon>Eukaryota</taxon>
        <taxon>Metazoa</taxon>
        <taxon>Ecdysozoa</taxon>
        <taxon>Nematoda</taxon>
        <taxon>Chromadorea</taxon>
        <taxon>Rhabditida</taxon>
        <taxon>Rhabditina</taxon>
        <taxon>Rhabditomorpha</taxon>
        <taxon>Rhabditoidea</taxon>
        <taxon>Rhabditidae</taxon>
        <taxon>Peloderinae</taxon>
        <taxon>Caenorhabditis</taxon>
    </lineage>
</organism>
<dbReference type="Pfam" id="PF00135">
    <property type="entry name" value="COesterase"/>
    <property type="match status" value="1"/>
</dbReference>
<feature type="signal peptide" evidence="1">
    <location>
        <begin position="1"/>
        <end position="19"/>
    </location>
</feature>
<name>A0A8R1ILJ9_CAEJA</name>
<reference evidence="4" key="1">
    <citation type="submission" date="2010-08" db="EMBL/GenBank/DDBJ databases">
        <authorList>
            <consortium name="Caenorhabditis japonica Sequencing Consortium"/>
            <person name="Wilson R.K."/>
        </authorList>
    </citation>
    <scope>NUCLEOTIDE SEQUENCE [LARGE SCALE GENOMIC DNA]</scope>
    <source>
        <strain evidence="4">DF5081</strain>
    </source>
</reference>
<evidence type="ECO:0000259" key="2">
    <source>
        <dbReference type="Pfam" id="PF00135"/>
    </source>
</evidence>
<dbReference type="InterPro" id="IPR002018">
    <property type="entry name" value="CarbesteraseB"/>
</dbReference>
<dbReference type="Proteomes" id="UP000005237">
    <property type="component" value="Unassembled WGS sequence"/>
</dbReference>
<dbReference type="InterPro" id="IPR050309">
    <property type="entry name" value="Type-B_Carboxylest/Lipase"/>
</dbReference>
<dbReference type="PROSITE" id="PS00941">
    <property type="entry name" value="CARBOXYLESTERASE_B_2"/>
    <property type="match status" value="1"/>
</dbReference>